<dbReference type="Proteomes" id="UP001277761">
    <property type="component" value="Unassembled WGS sequence"/>
</dbReference>
<evidence type="ECO:0000313" key="2">
    <source>
        <dbReference type="EMBL" id="MDX8153445.1"/>
    </source>
</evidence>
<dbReference type="RefSeq" id="WP_319955596.1">
    <property type="nucleotide sequence ID" value="NZ_JAXAVX010000014.1"/>
</dbReference>
<proteinExistence type="predicted"/>
<reference evidence="2 3" key="1">
    <citation type="submission" date="2023-11" db="EMBL/GenBank/DDBJ databases">
        <authorList>
            <person name="Xu M."/>
            <person name="Jiang T."/>
        </authorList>
    </citation>
    <scope>NUCLEOTIDE SEQUENCE [LARGE SCALE GENOMIC DNA]</scope>
    <source>
        <strain evidence="2 3">SD</strain>
    </source>
</reference>
<dbReference type="InterPro" id="IPR015890">
    <property type="entry name" value="Chorismate_C"/>
</dbReference>
<organism evidence="2 3">
    <name type="scientific">Patulibacter brassicae</name>
    <dbReference type="NCBI Taxonomy" id="1705717"/>
    <lineage>
        <taxon>Bacteria</taxon>
        <taxon>Bacillati</taxon>
        <taxon>Actinomycetota</taxon>
        <taxon>Thermoleophilia</taxon>
        <taxon>Solirubrobacterales</taxon>
        <taxon>Patulibacteraceae</taxon>
        <taxon>Patulibacter</taxon>
    </lineage>
</organism>
<dbReference type="Pfam" id="PF00425">
    <property type="entry name" value="Chorismate_bind"/>
    <property type="match status" value="1"/>
</dbReference>
<name>A0ABU4VNL3_9ACTN</name>
<sequence length="338" mass="36214">MPARPQLPRARFGDLLAEDLVAVTDDPAVVDRGGRWAVVVDFEGTITAARFRTWRRADATADAVGGRWSGVPASRWDSSLGPLAHAEGVDEIRARIAAGDVYQVNLCRVLETPLDDGTTLHGLHAALAAAHPAPYASHVYLPEHDLDVASASPELFLRRDREHLVTRPIKGTAATADAFLDKDRAENVMIVDLMRNDLGRVCVPGSVRATALCAPEHHPGLVHLVSTVEGTLADDVGWGEILAATFPPGSVVGAPKLAALDVIRRLEPVPRGPYCGAIGWIDADDDHAELAVGIRTFWRSAGTLRLGTGGGVTWDSDPEGEWRETELKARRLLAVAEG</sequence>
<evidence type="ECO:0000313" key="3">
    <source>
        <dbReference type="Proteomes" id="UP001277761"/>
    </source>
</evidence>
<dbReference type="PRINTS" id="PR00095">
    <property type="entry name" value="ANTSNTHASEI"/>
</dbReference>
<keyword evidence="3" id="KW-1185">Reference proteome</keyword>
<protein>
    <submittedName>
        <fullName evidence="2">Chorismate-binding protein</fullName>
    </submittedName>
</protein>
<dbReference type="Gene3D" id="3.60.120.10">
    <property type="entry name" value="Anthranilate synthase"/>
    <property type="match status" value="1"/>
</dbReference>
<dbReference type="InterPro" id="IPR005801">
    <property type="entry name" value="ADC_synthase"/>
</dbReference>
<gene>
    <name evidence="2" type="ORF">SK069_17740</name>
</gene>
<dbReference type="InterPro" id="IPR019999">
    <property type="entry name" value="Anth_synth_I-like"/>
</dbReference>
<comment type="caution">
    <text evidence="2">The sequence shown here is derived from an EMBL/GenBank/DDBJ whole genome shotgun (WGS) entry which is preliminary data.</text>
</comment>
<evidence type="ECO:0000259" key="1">
    <source>
        <dbReference type="Pfam" id="PF00425"/>
    </source>
</evidence>
<dbReference type="SUPFAM" id="SSF56322">
    <property type="entry name" value="ADC synthase"/>
    <property type="match status" value="1"/>
</dbReference>
<feature type="domain" description="Chorismate-utilising enzyme C-terminal" evidence="1">
    <location>
        <begin position="85"/>
        <end position="328"/>
    </location>
</feature>
<accession>A0ABU4VNL3</accession>
<dbReference type="EMBL" id="JAXAVX010000014">
    <property type="protein sequence ID" value="MDX8153445.1"/>
    <property type="molecule type" value="Genomic_DNA"/>
</dbReference>
<dbReference type="PANTHER" id="PTHR11236:SF50">
    <property type="entry name" value="AMINODEOXYCHORISMATE SYNTHASE COMPONENT 1"/>
    <property type="match status" value="1"/>
</dbReference>
<dbReference type="PANTHER" id="PTHR11236">
    <property type="entry name" value="AMINOBENZOATE/ANTHRANILATE SYNTHASE"/>
    <property type="match status" value="1"/>
</dbReference>